<dbReference type="GO" id="GO:0005524">
    <property type="term" value="F:ATP binding"/>
    <property type="evidence" value="ECO:0007669"/>
    <property type="project" value="UniProtKB-UniRule"/>
</dbReference>
<dbReference type="GO" id="GO:0003777">
    <property type="term" value="F:microtubule motor activity"/>
    <property type="evidence" value="ECO:0007669"/>
    <property type="project" value="InterPro"/>
</dbReference>
<dbReference type="PANTHER" id="PTHR47972">
    <property type="entry name" value="KINESIN-LIKE PROTEIN KLP-3"/>
    <property type="match status" value="1"/>
</dbReference>
<dbReference type="InterPro" id="IPR027640">
    <property type="entry name" value="Kinesin-like_fam"/>
</dbReference>
<gene>
    <name evidence="4" type="ORF">HHK36_020994</name>
</gene>
<dbReference type="SUPFAM" id="SSF52540">
    <property type="entry name" value="P-loop containing nucleoside triphosphate hydrolases"/>
    <property type="match status" value="4"/>
</dbReference>
<keyword evidence="1 2" id="KW-0505">Motor protein</keyword>
<reference evidence="4 5" key="1">
    <citation type="submission" date="2020-04" db="EMBL/GenBank/DDBJ databases">
        <title>Plant Genome Project.</title>
        <authorList>
            <person name="Zhang R.-G."/>
        </authorList>
    </citation>
    <scope>NUCLEOTIDE SEQUENCE [LARGE SCALE GENOMIC DNA]</scope>
    <source>
        <strain evidence="4">YNK0</strain>
        <tissue evidence="4">Leaf</tissue>
    </source>
</reference>
<dbReference type="AlphaFoldDB" id="A0A834YSJ6"/>
<name>A0A834YSJ6_TETSI</name>
<evidence type="ECO:0000259" key="3">
    <source>
        <dbReference type="PROSITE" id="PS50067"/>
    </source>
</evidence>
<evidence type="ECO:0000256" key="1">
    <source>
        <dbReference type="ARBA" id="ARBA00023175"/>
    </source>
</evidence>
<dbReference type="GO" id="GO:0007018">
    <property type="term" value="P:microtubule-based movement"/>
    <property type="evidence" value="ECO:0007669"/>
    <property type="project" value="InterPro"/>
</dbReference>
<organism evidence="4 5">
    <name type="scientific">Tetracentron sinense</name>
    <name type="common">Spur-leaf</name>
    <dbReference type="NCBI Taxonomy" id="13715"/>
    <lineage>
        <taxon>Eukaryota</taxon>
        <taxon>Viridiplantae</taxon>
        <taxon>Streptophyta</taxon>
        <taxon>Embryophyta</taxon>
        <taxon>Tracheophyta</taxon>
        <taxon>Spermatophyta</taxon>
        <taxon>Magnoliopsida</taxon>
        <taxon>Trochodendrales</taxon>
        <taxon>Trochodendraceae</taxon>
        <taxon>Tetracentron</taxon>
    </lineage>
</organism>
<comment type="similarity">
    <text evidence="2">Belongs to the TRAFAC class myosin-kinesin ATPase superfamily. Kinesin family.</text>
</comment>
<keyword evidence="2" id="KW-0067">ATP-binding</keyword>
<dbReference type="PANTHER" id="PTHR47972:SF14">
    <property type="entry name" value="KINESIN-LIKE PROTEIN KIN-14J"/>
    <property type="match status" value="1"/>
</dbReference>
<dbReference type="OrthoDB" id="3176171at2759"/>
<feature type="domain" description="Kinesin motor" evidence="3">
    <location>
        <begin position="111"/>
        <end position="725"/>
    </location>
</feature>
<proteinExistence type="inferred from homology"/>
<feature type="binding site" evidence="2">
    <location>
        <begin position="195"/>
        <end position="202"/>
    </location>
    <ligand>
        <name>ATP</name>
        <dbReference type="ChEBI" id="CHEBI:30616"/>
    </ligand>
</feature>
<keyword evidence="2" id="KW-0547">Nucleotide-binding</keyword>
<evidence type="ECO:0000256" key="2">
    <source>
        <dbReference type="PROSITE-ProRule" id="PRU00283"/>
    </source>
</evidence>
<dbReference type="InterPro" id="IPR027417">
    <property type="entry name" value="P-loop_NTPase"/>
</dbReference>
<dbReference type="Proteomes" id="UP000655225">
    <property type="component" value="Unassembled WGS sequence"/>
</dbReference>
<dbReference type="GO" id="GO:0008017">
    <property type="term" value="F:microtubule binding"/>
    <property type="evidence" value="ECO:0007669"/>
    <property type="project" value="InterPro"/>
</dbReference>
<comment type="caution">
    <text evidence="4">The sequence shown here is derived from an EMBL/GenBank/DDBJ whole genome shotgun (WGS) entry which is preliminary data.</text>
</comment>
<dbReference type="InterPro" id="IPR001752">
    <property type="entry name" value="Kinesin_motor_dom"/>
</dbReference>
<comment type="caution">
    <text evidence="2">Lacks conserved residue(s) required for the propagation of feature annotation.</text>
</comment>
<evidence type="ECO:0000313" key="5">
    <source>
        <dbReference type="Proteomes" id="UP000655225"/>
    </source>
</evidence>
<dbReference type="InterPro" id="IPR036961">
    <property type="entry name" value="Kinesin_motor_dom_sf"/>
</dbReference>
<evidence type="ECO:0000313" key="4">
    <source>
        <dbReference type="EMBL" id="KAF8394779.1"/>
    </source>
</evidence>
<accession>A0A834YSJ6</accession>
<protein>
    <recommendedName>
        <fullName evidence="3">Kinesin motor domain-containing protein</fullName>
    </recommendedName>
</protein>
<dbReference type="SMART" id="SM00129">
    <property type="entry name" value="KISc"/>
    <property type="match status" value="1"/>
</dbReference>
<sequence>MQMQEQFEESEVTLEKKVNEFEHIVTKMRKEIKEDEALELQCEKEEKYYRRLIYYELGAQQELKVKCQSIEIEVVNIQESYLEICNLLESYRIELADNRRLYNELQDLKGNIRVYVRIKPFRPRQEQKLTTIQYNSDNRKLVIGNPSKQGNDNHQLFKFNKVFGPTATQDDVFLDTQPIIRSILDGFNVCIFAYGPNGSGKTYTMVNELEYIVTKTRKEKKEDEALELQSETIQELKVKSQSIEIEVVKIQESYLEECNLLESYDMEFTDNRRLYNEFQDLKGVMLVYVQIRPFLLGQEQKLTTIQYIGDNRELVVGNPSKLGNDNHQLFKFNKVFGPTATQDDVFLDIQPLIWSILDGFNELKVKSQFIEIEVVKIQERYLEKCNLFGAIFEQFAESYGMEFADNRRLYNELQDLKDDVFLDTQPLIRSILDGFNNIFISVDLHTLRVFTTSKPEKQVAPDANMHPVTSTADVMKLMTIGLKNKTIGIEDDVFLDIQPLIWSILDGFNTEPDASFKEDWGFNYRALNGLFDISQNMRSTINTNVKVEMIESIFVSVDLHTRRVCTISKPEKQVVPDASMHLVTSTADFMKIDDNWIKEQGYSILTVNIECCNKYENNEDRKVLRGGLHLIDLAGTEKLDRTKAIGDRLRETVHINKSLSALRDVFSALAQKGHLVPYRNSQLTLIQRSLGGRAKTIMFVHVNPKVKSQSIEIEVVKIQESYLEECNLLESYHMELADNRRLYNELQDLKVYVRIRPFLPGQEQKLTTIQYVGNNKEIVVGNPFKQGNDNHQLFKFNKVFGPTATQDNWIKEQGYSILTVNVENYNKYESKEDRKVLHGGLYLIDLAGSERLDRSKATGDRLRETVHINKSLSTLRDVFSALAQKSGRAKTVMSVHVNPDVNSYLKTRNTLKFAERVSGVELGAAVAEHVNEKEKG</sequence>
<keyword evidence="5" id="KW-1185">Reference proteome</keyword>
<dbReference type="Pfam" id="PF16796">
    <property type="entry name" value="Microtub_bd"/>
    <property type="match status" value="2"/>
</dbReference>
<dbReference type="InterPro" id="IPR031852">
    <property type="entry name" value="Vik1/Cik1_MT-bd"/>
</dbReference>
<dbReference type="Gene3D" id="3.40.850.10">
    <property type="entry name" value="Kinesin motor domain"/>
    <property type="match status" value="5"/>
</dbReference>
<dbReference type="GO" id="GO:0015630">
    <property type="term" value="C:microtubule cytoskeleton"/>
    <property type="evidence" value="ECO:0007669"/>
    <property type="project" value="TreeGrafter"/>
</dbReference>
<dbReference type="PROSITE" id="PS50067">
    <property type="entry name" value="KINESIN_MOTOR_2"/>
    <property type="match status" value="2"/>
</dbReference>
<dbReference type="Pfam" id="PF00225">
    <property type="entry name" value="Kinesin"/>
    <property type="match status" value="2"/>
</dbReference>
<dbReference type="EMBL" id="JABCRI010000014">
    <property type="protein sequence ID" value="KAF8394779.1"/>
    <property type="molecule type" value="Genomic_DNA"/>
</dbReference>
<feature type="domain" description="Kinesin motor" evidence="3">
    <location>
        <begin position="816"/>
        <end position="936"/>
    </location>
</feature>